<proteinExistence type="predicted"/>
<comment type="caution">
    <text evidence="1">The sequence shown here is derived from an EMBL/GenBank/DDBJ whole genome shotgun (WGS) entry which is preliminary data.</text>
</comment>
<dbReference type="EMBL" id="JAKIJS010000001">
    <property type="protein sequence ID" value="MCF6136520.1"/>
    <property type="molecule type" value="Genomic_DNA"/>
</dbReference>
<name>A0ABS9GY35_9BACL</name>
<protein>
    <recommendedName>
        <fullName evidence="3">DUF4179 domain-containing protein</fullName>
    </recommendedName>
</protein>
<dbReference type="Proteomes" id="UP001649381">
    <property type="component" value="Unassembled WGS sequence"/>
</dbReference>
<evidence type="ECO:0000313" key="2">
    <source>
        <dbReference type="Proteomes" id="UP001649381"/>
    </source>
</evidence>
<accession>A0ABS9GY35</accession>
<organism evidence="1 2">
    <name type="scientific">Pseudalkalibacillus berkeleyi</name>
    <dbReference type="NCBI Taxonomy" id="1069813"/>
    <lineage>
        <taxon>Bacteria</taxon>
        <taxon>Bacillati</taxon>
        <taxon>Bacillota</taxon>
        <taxon>Bacilli</taxon>
        <taxon>Bacillales</taxon>
        <taxon>Fictibacillaceae</taxon>
        <taxon>Pseudalkalibacillus</taxon>
    </lineage>
</organism>
<keyword evidence="2" id="KW-1185">Reference proteome</keyword>
<reference evidence="1 2" key="1">
    <citation type="submission" date="2022-01" db="EMBL/GenBank/DDBJ databases">
        <title>Alkalihalobacillus sp. EGI L200015, a novel bacterium isolated from a salt lake sediment.</title>
        <authorList>
            <person name="Gao L."/>
            <person name="Fang B.-Z."/>
            <person name="Li W.-J."/>
        </authorList>
    </citation>
    <scope>NUCLEOTIDE SEQUENCE [LARGE SCALE GENOMIC DNA]</scope>
    <source>
        <strain evidence="1 2">KCTC 12718</strain>
    </source>
</reference>
<evidence type="ECO:0008006" key="3">
    <source>
        <dbReference type="Google" id="ProtNLM"/>
    </source>
</evidence>
<sequence>MKSKKYIKVIAILLVVIAFLFISDRFMKEEKTSFKVDPEQFEIAQSKEELNHLLINHVRYNKDQLFKITRYDLMTDIEDVEIPLIDEQRDLRIESIWNNHLELIITYSFNMLPSDRSPESIPYLRVNGGSLHPDGKDPITLDFQNHVQPGGKFWPNDGVVLENRMYRRALLVPSIDNEVFEKMSEWIGESKSHEKIYEALDLIHQVDLKGVELVTKQEGGEQSKSVQDIPIEYRFMSHDAILETIELNQTAQLDEQSTITYTKFEKRLKESRIYLSIDSNKPLSSLKYKVNGLRGFDRIYKDENGESYIKAPQFRYQRGNDGEFKLSILSGFYASEDELNFTISKGDLEPIQNGQNEREFKHDLGEINNVHFKFDEIRRVKGRFGDMDILFYFNVEIMDGFDRDLNFRIYRDGEQQVDPYYEEREIYPFIEVKDENNNGVTLGLLPPGEGTQLFGMTEEDFQKVEELNFRLFNIPQQVDFEENEVTFTIQ</sequence>
<gene>
    <name evidence="1" type="ORF">L2716_02180</name>
</gene>
<dbReference type="RefSeq" id="WP_236331346.1">
    <property type="nucleotide sequence ID" value="NZ_JAKIJS010000001.1"/>
</dbReference>
<evidence type="ECO:0000313" key="1">
    <source>
        <dbReference type="EMBL" id="MCF6136520.1"/>
    </source>
</evidence>